<dbReference type="EMBL" id="MFFS01000061">
    <property type="protein sequence ID" value="OGF21458.1"/>
    <property type="molecule type" value="Genomic_DNA"/>
</dbReference>
<comment type="caution">
    <text evidence="1">The sequence shown here is derived from an EMBL/GenBank/DDBJ whole genome shotgun (WGS) entry which is preliminary data.</text>
</comment>
<gene>
    <name evidence="1" type="ORF">A2Y83_00210</name>
</gene>
<proteinExistence type="predicted"/>
<protein>
    <submittedName>
        <fullName evidence="1">Uncharacterized protein</fullName>
    </submittedName>
</protein>
<evidence type="ECO:0000313" key="1">
    <source>
        <dbReference type="EMBL" id="OGF21458.1"/>
    </source>
</evidence>
<evidence type="ECO:0000313" key="2">
    <source>
        <dbReference type="Proteomes" id="UP000178323"/>
    </source>
</evidence>
<accession>A0A1F5S424</accession>
<sequence length="155" mass="17717">MLSATKLARIVFLHTSGEGCVSSDSPRHTSCLSYGGTKNSSLTKKETLRKGGGMEIFLFEKGEKQRMSSDKGIEPLIKPMTSCEKLFFTLSRTGAKFTFIGWTKLPHDITDEDGKLLLISSENSQKIEKFKNKILQRYGYRPKRWLEIDEIKFWK</sequence>
<dbReference type="Proteomes" id="UP000178323">
    <property type="component" value="Unassembled WGS sequence"/>
</dbReference>
<name>A0A1F5S424_9BACT</name>
<dbReference type="AlphaFoldDB" id="A0A1F5S424"/>
<organism evidence="1 2">
    <name type="scientific">Candidatus Falkowbacteria bacterium RBG_13_39_14</name>
    <dbReference type="NCBI Taxonomy" id="1797985"/>
    <lineage>
        <taxon>Bacteria</taxon>
        <taxon>Candidatus Falkowiibacteriota</taxon>
    </lineage>
</organism>
<reference evidence="1 2" key="1">
    <citation type="journal article" date="2016" name="Nat. Commun.">
        <title>Thousands of microbial genomes shed light on interconnected biogeochemical processes in an aquifer system.</title>
        <authorList>
            <person name="Anantharaman K."/>
            <person name="Brown C.T."/>
            <person name="Hug L.A."/>
            <person name="Sharon I."/>
            <person name="Castelle C.J."/>
            <person name="Probst A.J."/>
            <person name="Thomas B.C."/>
            <person name="Singh A."/>
            <person name="Wilkins M.J."/>
            <person name="Karaoz U."/>
            <person name="Brodie E.L."/>
            <person name="Williams K.H."/>
            <person name="Hubbard S.S."/>
            <person name="Banfield J.F."/>
        </authorList>
    </citation>
    <scope>NUCLEOTIDE SEQUENCE [LARGE SCALE GENOMIC DNA]</scope>
</reference>